<keyword evidence="2" id="KW-0378">Hydrolase</keyword>
<feature type="non-terminal residue" evidence="4">
    <location>
        <position position="1075"/>
    </location>
</feature>
<comment type="caution">
    <text evidence="4">The sequence shown here is derived from an EMBL/GenBank/DDBJ whole genome shotgun (WGS) entry which is preliminary data.</text>
</comment>
<protein>
    <recommendedName>
        <fullName evidence="2">Carboxypeptidase</fullName>
        <ecNumber evidence="2">3.4.16.-</ecNumber>
    </recommendedName>
</protein>
<dbReference type="EC" id="3.4.16.-" evidence="2"/>
<dbReference type="FunFam" id="3.40.50.1820:FF:000574">
    <property type="entry name" value="Carboxypeptidase"/>
    <property type="match status" value="1"/>
</dbReference>
<organism evidence="4 5">
    <name type="scientific">Pristionchus mayeri</name>
    <dbReference type="NCBI Taxonomy" id="1317129"/>
    <lineage>
        <taxon>Eukaryota</taxon>
        <taxon>Metazoa</taxon>
        <taxon>Ecdysozoa</taxon>
        <taxon>Nematoda</taxon>
        <taxon>Chromadorea</taxon>
        <taxon>Rhabditida</taxon>
        <taxon>Rhabditina</taxon>
        <taxon>Diplogasteromorpha</taxon>
        <taxon>Diplogasteroidea</taxon>
        <taxon>Neodiplogasteridae</taxon>
        <taxon>Pristionchus</taxon>
    </lineage>
</organism>
<accession>A0AAN4Z2F5</accession>
<dbReference type="PANTHER" id="PTHR11802:SF480">
    <property type="entry name" value="CARBOXYPEPTIDASE"/>
    <property type="match status" value="1"/>
</dbReference>
<name>A0AAN4Z2F5_9BILA</name>
<dbReference type="GO" id="GO:0006508">
    <property type="term" value="P:proteolysis"/>
    <property type="evidence" value="ECO:0007669"/>
    <property type="project" value="UniProtKB-KW"/>
</dbReference>
<evidence type="ECO:0000313" key="5">
    <source>
        <dbReference type="Proteomes" id="UP001328107"/>
    </source>
</evidence>
<feature type="non-terminal residue" evidence="4">
    <location>
        <position position="1"/>
    </location>
</feature>
<evidence type="ECO:0000256" key="3">
    <source>
        <dbReference type="SAM" id="MobiDB-lite"/>
    </source>
</evidence>
<gene>
    <name evidence="4" type="ORF">PMAYCL1PPCAC_03038</name>
</gene>
<evidence type="ECO:0000313" key="4">
    <source>
        <dbReference type="EMBL" id="GMR32843.1"/>
    </source>
</evidence>
<feature type="compositionally biased region" description="Polar residues" evidence="3">
    <location>
        <begin position="808"/>
        <end position="817"/>
    </location>
</feature>
<dbReference type="Pfam" id="PF00450">
    <property type="entry name" value="Peptidase_S10"/>
    <property type="match status" value="2"/>
</dbReference>
<dbReference type="FunFam" id="3.40.50.1820:FF:000222">
    <property type="entry name" value="Carboxypeptidase"/>
    <property type="match status" value="1"/>
</dbReference>
<dbReference type="EMBL" id="BTRK01000001">
    <property type="protein sequence ID" value="GMR32843.1"/>
    <property type="molecule type" value="Genomic_DNA"/>
</dbReference>
<comment type="similarity">
    <text evidence="1 2">Belongs to the peptidase S10 family.</text>
</comment>
<proteinExistence type="inferred from homology"/>
<evidence type="ECO:0000256" key="2">
    <source>
        <dbReference type="RuleBase" id="RU361156"/>
    </source>
</evidence>
<dbReference type="InterPro" id="IPR033124">
    <property type="entry name" value="Ser_caboxypep_his_AS"/>
</dbReference>
<feature type="region of interest" description="Disordered" evidence="3">
    <location>
        <begin position="800"/>
        <end position="828"/>
    </location>
</feature>
<dbReference type="InterPro" id="IPR001563">
    <property type="entry name" value="Peptidase_S10"/>
</dbReference>
<dbReference type="Proteomes" id="UP001328107">
    <property type="component" value="Unassembled WGS sequence"/>
</dbReference>
<evidence type="ECO:0000256" key="1">
    <source>
        <dbReference type="ARBA" id="ARBA00009431"/>
    </source>
</evidence>
<dbReference type="AlphaFoldDB" id="A0AAN4Z2F5"/>
<dbReference type="InterPro" id="IPR029058">
    <property type="entry name" value="AB_hydrolase_fold"/>
</dbReference>
<keyword evidence="5" id="KW-1185">Reference proteome</keyword>
<sequence>FSRFTESQRDPERDPLVLWLSGGPGCSGYTALLWGNGPFRPNRDGTTLFENVYSWNKIANVIFIDSPRGVGYSFQNTTENPSQDWNDELSAEDLKLAIIDFFEVYPEYKNRAFYLAGESYGGVYAPSTAVKLIDLIQSGDLPYLNFAGVSTGNALLSSYDNFNAQLQFQYFHGAIGKDDWDDLQQCCPQSQHPADPAYFEFCDFSQYVEFTPELGAFPKDPNDYCAQKTINITVETAWAGPQTQFNLYASCYDITNYSNDRPGLVKPFYKDGFVDQARLVSHEISDSQDGMFCWGQQALGKYMNLDAVQAALHVRKAQNKLEEIKWTGCSTRIQVKYRSEYFDMRPFYRKMIDWGKPFKFLIYNGDIDMTCPFLGGQRGPINRIQIRSIDFSRYESICRYLEQIGGYTEQFKTKDGRITMDIVTVKGAGHFAALDRPGPTLQVFSSFIDNKPLDNKVSANLELAALLNRYAVEEEVGREKDVPVIAPENTRTKRAAAAALPPPPPACSKKDNEVTDLPGLTFDLGVKHYSGYLNAGTGDYLHYWLVEAEKEPEFAPLILWFNGGPGCSSLTGLLSELGPFQNNADGETLYENVFSWHKVGNLLFLESPRGIGFSYQASDSNPTTINDYSDTLTAEGNVKALVDFLNCYPEYKDRKLFITGESYAGVYIPTFVDLLLKKVQDGSVKGVNLEGLSIGNGAFSTLKDVSSAISLTYMRGMHSRKEFEALGKCVPADYKGPMTYYDFTEYVNIDKFGLPIPKSLNTSTLEGFCGTEVLRQGYLDVWLAKNDVYNTYQDCYVRHPLPKPGDQDATSNGQGSSQKKERLRRVKRSEDTIGRAMRYSPFIDESKRMNYQSTDNNGGVYCYDGKTPYLNRPEVRKAIHIPDTFTKPWVDCDYNLELTRYHQEYNDTTPVFESIFSTVKSLGKPLRLLIYHGDADMACQFLAGQWFIEELASNNNMELTTEYTPWNFEMQQGSKMNNIGGFQKSWSDKDGLVTIDLLTVKGAGHMVPTDRPGEALQMFYNYVRNAKQQKNPVDYNIPLWKGVPNIERKPLKNEYLSPPASIMSRVDADRVYDLP</sequence>
<dbReference type="Gene3D" id="3.40.50.1820">
    <property type="entry name" value="alpha/beta hydrolase"/>
    <property type="match status" value="3"/>
</dbReference>
<dbReference type="PRINTS" id="PR00724">
    <property type="entry name" value="CRBOXYPTASEC"/>
</dbReference>
<dbReference type="GO" id="GO:0004185">
    <property type="term" value="F:serine-type carboxypeptidase activity"/>
    <property type="evidence" value="ECO:0007669"/>
    <property type="project" value="UniProtKB-UniRule"/>
</dbReference>
<keyword evidence="2" id="KW-0645">Protease</keyword>
<reference evidence="5" key="1">
    <citation type="submission" date="2022-10" db="EMBL/GenBank/DDBJ databases">
        <title>Genome assembly of Pristionchus species.</title>
        <authorList>
            <person name="Yoshida K."/>
            <person name="Sommer R.J."/>
        </authorList>
    </citation>
    <scope>NUCLEOTIDE SEQUENCE [LARGE SCALE GENOMIC DNA]</scope>
    <source>
        <strain evidence="5">RS5460</strain>
    </source>
</reference>
<keyword evidence="2" id="KW-0121">Carboxypeptidase</keyword>
<dbReference type="PANTHER" id="PTHR11802">
    <property type="entry name" value="SERINE PROTEASE FAMILY S10 SERINE CARBOXYPEPTIDASE"/>
    <property type="match status" value="1"/>
</dbReference>
<dbReference type="FunFam" id="3.40.50.1820:FF:000539">
    <property type="entry name" value="Carboxypeptidase"/>
    <property type="match status" value="1"/>
</dbReference>
<dbReference type="PROSITE" id="PS00131">
    <property type="entry name" value="CARBOXYPEPT_SER_SER"/>
    <property type="match status" value="2"/>
</dbReference>
<dbReference type="InterPro" id="IPR018202">
    <property type="entry name" value="Ser_caboxypep_ser_AS"/>
</dbReference>
<dbReference type="PROSITE" id="PS00560">
    <property type="entry name" value="CARBOXYPEPT_SER_HIS"/>
    <property type="match status" value="1"/>
</dbReference>
<dbReference type="SUPFAM" id="SSF53474">
    <property type="entry name" value="alpha/beta-Hydrolases"/>
    <property type="match status" value="2"/>
</dbReference>